<dbReference type="Proteomes" id="UP001360953">
    <property type="component" value="Unassembled WGS sequence"/>
</dbReference>
<evidence type="ECO:0000256" key="1">
    <source>
        <dbReference type="SAM" id="MobiDB-lite"/>
    </source>
</evidence>
<sequence length="259" mass="28819">MCLRKPLRACIPPSPSFLSFPLRQPARRARGLIESNQRQRRCFDSLAPSIPHICLTPTALAQKNKVAHLTSPFSHCCTEGAGMSTCHPEQVPTAPHREREQASSWRHSSLLQPTNAKTDQTRSSPERSTSATCSVNQSIPIFLQQLPLLNQIRGREIRGTHRRPFPKRGAQGCETRRRASQPCAMYVRYSMMKGKGGGPINQGISQQHRVSGWRECVRRPPPCPPPPPPPPPVQSSPVQSDSGRRTAENTARQEGRGHR</sequence>
<protein>
    <submittedName>
        <fullName evidence="2">Uncharacterized protein</fullName>
    </submittedName>
</protein>
<dbReference type="EMBL" id="JBBPEH010000008">
    <property type="protein sequence ID" value="KAK7535177.1"/>
    <property type="molecule type" value="Genomic_DNA"/>
</dbReference>
<organism evidence="2 3">
    <name type="scientific">Phyllosticta citribraziliensis</name>
    <dbReference type="NCBI Taxonomy" id="989973"/>
    <lineage>
        <taxon>Eukaryota</taxon>
        <taxon>Fungi</taxon>
        <taxon>Dikarya</taxon>
        <taxon>Ascomycota</taxon>
        <taxon>Pezizomycotina</taxon>
        <taxon>Dothideomycetes</taxon>
        <taxon>Dothideomycetes incertae sedis</taxon>
        <taxon>Botryosphaeriales</taxon>
        <taxon>Phyllostictaceae</taxon>
        <taxon>Phyllosticta</taxon>
    </lineage>
</organism>
<feature type="compositionally biased region" description="Basic and acidic residues" evidence="1">
    <location>
        <begin position="242"/>
        <end position="259"/>
    </location>
</feature>
<feature type="compositionally biased region" description="Pro residues" evidence="1">
    <location>
        <begin position="219"/>
        <end position="234"/>
    </location>
</feature>
<reference evidence="2 3" key="1">
    <citation type="submission" date="2024-04" db="EMBL/GenBank/DDBJ databases">
        <title>Phyllosticta paracitricarpa is synonymous to the EU quarantine fungus P. citricarpa based on phylogenomic analyses.</title>
        <authorList>
            <consortium name="Lawrence Berkeley National Laboratory"/>
            <person name="Van ingen-buijs V.A."/>
            <person name="Van westerhoven A.C."/>
            <person name="Haridas S."/>
            <person name="Skiadas P."/>
            <person name="Martin F."/>
            <person name="Groenewald J.Z."/>
            <person name="Crous P.W."/>
            <person name="Seidl M.F."/>
        </authorList>
    </citation>
    <scope>NUCLEOTIDE SEQUENCE [LARGE SCALE GENOMIC DNA]</scope>
    <source>
        <strain evidence="2 3">CPC 17464</strain>
    </source>
</reference>
<proteinExistence type="predicted"/>
<comment type="caution">
    <text evidence="2">The sequence shown here is derived from an EMBL/GenBank/DDBJ whole genome shotgun (WGS) entry which is preliminary data.</text>
</comment>
<feature type="region of interest" description="Disordered" evidence="1">
    <location>
        <begin position="87"/>
        <end position="132"/>
    </location>
</feature>
<evidence type="ECO:0000313" key="2">
    <source>
        <dbReference type="EMBL" id="KAK7535177.1"/>
    </source>
</evidence>
<evidence type="ECO:0000313" key="3">
    <source>
        <dbReference type="Proteomes" id="UP001360953"/>
    </source>
</evidence>
<keyword evidence="3" id="KW-1185">Reference proteome</keyword>
<feature type="region of interest" description="Disordered" evidence="1">
    <location>
        <begin position="196"/>
        <end position="259"/>
    </location>
</feature>
<feature type="compositionally biased region" description="Polar residues" evidence="1">
    <location>
        <begin position="102"/>
        <end position="132"/>
    </location>
</feature>
<name>A0ABR1LIZ1_9PEZI</name>
<dbReference type="GeneID" id="92033732"/>
<gene>
    <name evidence="2" type="ORF">J3D65DRAFT_630350</name>
</gene>
<dbReference type="RefSeq" id="XP_066653902.1">
    <property type="nucleotide sequence ID" value="XM_066800826.1"/>
</dbReference>
<feature type="region of interest" description="Disordered" evidence="1">
    <location>
        <begin position="157"/>
        <end position="176"/>
    </location>
</feature>
<accession>A0ABR1LIZ1</accession>